<evidence type="ECO:0000313" key="3">
    <source>
        <dbReference type="Proteomes" id="UP001270362"/>
    </source>
</evidence>
<gene>
    <name evidence="2" type="ORF">B0T22DRAFT_522624</name>
</gene>
<evidence type="ECO:0000313" key="2">
    <source>
        <dbReference type="EMBL" id="KAK3683003.1"/>
    </source>
</evidence>
<reference evidence="2" key="1">
    <citation type="journal article" date="2023" name="Mol. Phylogenet. Evol.">
        <title>Genome-scale phylogeny and comparative genomics of the fungal order Sordariales.</title>
        <authorList>
            <person name="Hensen N."/>
            <person name="Bonometti L."/>
            <person name="Westerberg I."/>
            <person name="Brannstrom I.O."/>
            <person name="Guillou S."/>
            <person name="Cros-Aarteil S."/>
            <person name="Calhoun S."/>
            <person name="Haridas S."/>
            <person name="Kuo A."/>
            <person name="Mondo S."/>
            <person name="Pangilinan J."/>
            <person name="Riley R."/>
            <person name="LaButti K."/>
            <person name="Andreopoulos B."/>
            <person name="Lipzen A."/>
            <person name="Chen C."/>
            <person name="Yan M."/>
            <person name="Daum C."/>
            <person name="Ng V."/>
            <person name="Clum A."/>
            <person name="Steindorff A."/>
            <person name="Ohm R.A."/>
            <person name="Martin F."/>
            <person name="Silar P."/>
            <person name="Natvig D.O."/>
            <person name="Lalanne C."/>
            <person name="Gautier V."/>
            <person name="Ament-Velasquez S.L."/>
            <person name="Kruys A."/>
            <person name="Hutchinson M.I."/>
            <person name="Powell A.J."/>
            <person name="Barry K."/>
            <person name="Miller A.N."/>
            <person name="Grigoriev I.V."/>
            <person name="Debuchy R."/>
            <person name="Gladieux P."/>
            <person name="Hiltunen Thoren M."/>
            <person name="Johannesson H."/>
        </authorList>
    </citation>
    <scope>NUCLEOTIDE SEQUENCE</scope>
    <source>
        <strain evidence="2">CBS 314.62</strain>
    </source>
</reference>
<dbReference type="AlphaFoldDB" id="A0AAE0X2G2"/>
<accession>A0AAE0X2G2</accession>
<comment type="caution">
    <text evidence="2">The sequence shown here is derived from an EMBL/GenBank/DDBJ whole genome shotgun (WGS) entry which is preliminary data.</text>
</comment>
<feature type="region of interest" description="Disordered" evidence="1">
    <location>
        <begin position="661"/>
        <end position="685"/>
    </location>
</feature>
<dbReference type="Pfam" id="PF03659">
    <property type="entry name" value="Glyco_hydro_71"/>
    <property type="match status" value="2"/>
</dbReference>
<sequence length="900" mass="95746">MHLYILAKDANITAFALNIGYNDSMNSVSVGRAFAAADNKGFQLFFSFDNATHGPWPQAEVISYIGDYAYWGPQNMDTYVDASYLQYLNGKPYMMPVSPWFYTNLPEFKKNWLWRGDNLWFDRWQEVLYVQPDWVEIIGWNDYALCHQGESHYIGPIRPNALGALKSAPLNYVQDMPHDAWRIFLPYSISMYVQNMTYFTKEGIVFWYQLNPAASCGNGQTVGTTASQLQFEFPATEVVSDAVFYSALLSSPASVSVSIGGVSQTGSCSDTPDGETGLYHGNVSFNGRTGPVVVSLSRNGAVFATESGTLITTACTNNLVNWNAWVGNALSTQDVIAIPWLQQKKVCVRGSGANNFDGLCSFACGLGYCPLGACLCKAMGTQKKKPNDTDVEDYPIAGEDASYSGWCAFDCNLGYCPPNACGTVKVPLTVPTVSRFLPPTCISGTGTGNCEGLCQYACHYRMCPSQLCTCTATGVLNVPPPELIDTVGFAFASGVIGTSSTTVTTLTFAPITTDKIPLFNLNITLGAINSATYTITPSIFCVAAITAGLPPEVSPTSGSNSLTYYITSTPPATTTWPEITSSKSVVSFTSTSSATPTCTKIGGCGDGKVCTDSCSDCDRKGCSCMNCCSHCCATCNDDGDTNTGDDNPKGCIGLACPSGSTPSKGDNGDYPGGNPSSTRTPTCSSSNTITHTTVHCGLSAPPVVPRVGCGQTAMTTTTYKPSGCPKPPAYTPIWPIYTADLPKPGDANWGGYLLSTGTHEESAATTATTTGPIAKPQPTPGADGPEWAMYFWHIMLGGTSSQSLYGYDGGFPTMCLDPPTWMLVGGQTAWVPDSLMGVTVFGDSSCSFAKSDMVLRCSKWAPASCRDSTGTNGTLIGPAGSCVVDDHQAQEYQSIMLCSW</sequence>
<dbReference type="CDD" id="cd11577">
    <property type="entry name" value="GH71"/>
    <property type="match status" value="1"/>
</dbReference>
<dbReference type="GO" id="GO:0051118">
    <property type="term" value="F:glucan endo-1,3-alpha-glucosidase activity"/>
    <property type="evidence" value="ECO:0007669"/>
    <property type="project" value="InterPro"/>
</dbReference>
<name>A0AAE0X2G2_9PEZI</name>
<keyword evidence="2" id="KW-0378">Hydrolase</keyword>
<keyword evidence="3" id="KW-1185">Reference proteome</keyword>
<dbReference type="Proteomes" id="UP001270362">
    <property type="component" value="Unassembled WGS sequence"/>
</dbReference>
<dbReference type="Gene3D" id="3.20.20.80">
    <property type="entry name" value="Glycosidases"/>
    <property type="match status" value="1"/>
</dbReference>
<feature type="compositionally biased region" description="Low complexity" evidence="1">
    <location>
        <begin position="674"/>
        <end position="685"/>
    </location>
</feature>
<protein>
    <submittedName>
        <fullName evidence="2">Glycosyl hydrolase family 71-domain-containing protein</fullName>
    </submittedName>
</protein>
<organism evidence="2 3">
    <name type="scientific">Podospora appendiculata</name>
    <dbReference type="NCBI Taxonomy" id="314037"/>
    <lineage>
        <taxon>Eukaryota</taxon>
        <taxon>Fungi</taxon>
        <taxon>Dikarya</taxon>
        <taxon>Ascomycota</taxon>
        <taxon>Pezizomycotina</taxon>
        <taxon>Sordariomycetes</taxon>
        <taxon>Sordariomycetidae</taxon>
        <taxon>Sordariales</taxon>
        <taxon>Podosporaceae</taxon>
        <taxon>Podospora</taxon>
    </lineage>
</organism>
<evidence type="ECO:0000256" key="1">
    <source>
        <dbReference type="SAM" id="MobiDB-lite"/>
    </source>
</evidence>
<proteinExistence type="predicted"/>
<reference evidence="2" key="2">
    <citation type="submission" date="2023-06" db="EMBL/GenBank/DDBJ databases">
        <authorList>
            <consortium name="Lawrence Berkeley National Laboratory"/>
            <person name="Haridas S."/>
            <person name="Hensen N."/>
            <person name="Bonometti L."/>
            <person name="Westerberg I."/>
            <person name="Brannstrom I.O."/>
            <person name="Guillou S."/>
            <person name="Cros-Aarteil S."/>
            <person name="Calhoun S."/>
            <person name="Kuo A."/>
            <person name="Mondo S."/>
            <person name="Pangilinan J."/>
            <person name="Riley R."/>
            <person name="Labutti K."/>
            <person name="Andreopoulos B."/>
            <person name="Lipzen A."/>
            <person name="Chen C."/>
            <person name="Yanf M."/>
            <person name="Daum C."/>
            <person name="Ng V."/>
            <person name="Clum A."/>
            <person name="Steindorff A."/>
            <person name="Ohm R."/>
            <person name="Martin F."/>
            <person name="Silar P."/>
            <person name="Natvig D."/>
            <person name="Lalanne C."/>
            <person name="Gautier V."/>
            <person name="Ament-Velasquez S.L."/>
            <person name="Kruys A."/>
            <person name="Hutchinson M.I."/>
            <person name="Powell A.J."/>
            <person name="Barry K."/>
            <person name="Miller A.N."/>
            <person name="Grigoriev I.V."/>
            <person name="Debuchy R."/>
            <person name="Gladieux P."/>
            <person name="Thoren M.H."/>
            <person name="Johannesson H."/>
        </authorList>
    </citation>
    <scope>NUCLEOTIDE SEQUENCE</scope>
    <source>
        <strain evidence="2">CBS 314.62</strain>
    </source>
</reference>
<feature type="region of interest" description="Disordered" evidence="1">
    <location>
        <begin position="761"/>
        <end position="780"/>
    </location>
</feature>
<dbReference type="InterPro" id="IPR005197">
    <property type="entry name" value="Glyco_hydro_71"/>
</dbReference>
<dbReference type="EMBL" id="JAULSO010000005">
    <property type="protein sequence ID" value="KAK3683003.1"/>
    <property type="molecule type" value="Genomic_DNA"/>
</dbReference>